<organism evidence="11 12">
    <name type="scientific">Myotis davidii</name>
    <name type="common">David's myotis</name>
    <dbReference type="NCBI Taxonomy" id="225400"/>
    <lineage>
        <taxon>Eukaryota</taxon>
        <taxon>Metazoa</taxon>
        <taxon>Chordata</taxon>
        <taxon>Craniata</taxon>
        <taxon>Vertebrata</taxon>
        <taxon>Euteleostomi</taxon>
        <taxon>Mammalia</taxon>
        <taxon>Eutheria</taxon>
        <taxon>Laurasiatheria</taxon>
        <taxon>Chiroptera</taxon>
        <taxon>Yangochiroptera</taxon>
        <taxon>Vespertilionidae</taxon>
        <taxon>Myotis</taxon>
    </lineage>
</organism>
<keyword evidence="8" id="KW-0443">Lipid metabolism</keyword>
<evidence type="ECO:0000256" key="4">
    <source>
        <dbReference type="ARBA" id="ARBA00022679"/>
    </source>
</evidence>
<evidence type="ECO:0000256" key="7">
    <source>
        <dbReference type="ARBA" id="ARBA00022989"/>
    </source>
</evidence>
<accession>L5M2U9</accession>
<dbReference type="EMBL" id="KB105769">
    <property type="protein sequence ID" value="ELK32023.1"/>
    <property type="molecule type" value="Genomic_DNA"/>
</dbReference>
<dbReference type="GO" id="GO:0005789">
    <property type="term" value="C:endoplasmic reticulum membrane"/>
    <property type="evidence" value="ECO:0007669"/>
    <property type="project" value="UniProtKB-SubCell"/>
</dbReference>
<dbReference type="GO" id="GO:0050252">
    <property type="term" value="F:retinol O-fatty-acyltransferase activity"/>
    <property type="evidence" value="ECO:0007669"/>
    <property type="project" value="TreeGrafter"/>
</dbReference>
<gene>
    <name evidence="11" type="ORF">MDA_GLEAN10001128</name>
</gene>
<comment type="similarity">
    <text evidence="2">Belongs to the diacylglycerol acyltransferase family.</text>
</comment>
<sequence length="269" mass="30225">MQLRTVLGQVLGLTAWHTAGEENTFLELCVSHLAWPLPFQVYGQKRSPFSLSCPYSSSLLFLPQLLKTHGIFPHHSYILVCHPHGFMSHSCFGNFATEASGFTKIFPGITPYVLMLGAFFWVPFLRDYAMLTGACSVSQSSMDYLFTQKGTGNMLVVVVSGLVECRYHTLYREALTHAVLEELDWVCMQGPAAWIYPCAFNECGFTENSWGLLPYAQPVTTIVGEPLPVPKIEKPSQEVVDKYHAPCREALHKLTSTRPCWAAQRPRSW</sequence>
<evidence type="ECO:0000256" key="10">
    <source>
        <dbReference type="ARBA" id="ARBA00023315"/>
    </source>
</evidence>
<name>L5M2U9_MYODS</name>
<evidence type="ECO:0000256" key="3">
    <source>
        <dbReference type="ARBA" id="ARBA00022516"/>
    </source>
</evidence>
<keyword evidence="10 11" id="KW-0012">Acyltransferase</keyword>
<keyword evidence="6" id="KW-0256">Endoplasmic reticulum</keyword>
<dbReference type="AlphaFoldDB" id="L5M2U9"/>
<evidence type="ECO:0000256" key="6">
    <source>
        <dbReference type="ARBA" id="ARBA00022824"/>
    </source>
</evidence>
<dbReference type="Proteomes" id="UP000010556">
    <property type="component" value="Unassembled WGS sequence"/>
</dbReference>
<dbReference type="InterPro" id="IPR007130">
    <property type="entry name" value="DAGAT"/>
</dbReference>
<evidence type="ECO:0000256" key="9">
    <source>
        <dbReference type="ARBA" id="ARBA00023136"/>
    </source>
</evidence>
<protein>
    <submittedName>
        <fullName evidence="11">Acyl-CoA wax alcohol acyltransferase 2</fullName>
    </submittedName>
</protein>
<keyword evidence="12" id="KW-1185">Reference proteome</keyword>
<comment type="subcellular location">
    <subcellularLocation>
        <location evidence="1">Endoplasmic reticulum membrane</location>
        <topology evidence="1">Multi-pass membrane protein</topology>
    </subcellularLocation>
</comment>
<keyword evidence="4 11" id="KW-0808">Transferase</keyword>
<reference evidence="12" key="1">
    <citation type="journal article" date="2013" name="Science">
        <title>Comparative analysis of bat genomes provides insight into the evolution of flight and immunity.</title>
        <authorList>
            <person name="Zhang G."/>
            <person name="Cowled C."/>
            <person name="Shi Z."/>
            <person name="Huang Z."/>
            <person name="Bishop-Lilly K.A."/>
            <person name="Fang X."/>
            <person name="Wynne J.W."/>
            <person name="Xiong Z."/>
            <person name="Baker M.L."/>
            <person name="Zhao W."/>
            <person name="Tachedjian M."/>
            <person name="Zhu Y."/>
            <person name="Zhou P."/>
            <person name="Jiang X."/>
            <person name="Ng J."/>
            <person name="Yang L."/>
            <person name="Wu L."/>
            <person name="Xiao J."/>
            <person name="Feng Y."/>
            <person name="Chen Y."/>
            <person name="Sun X."/>
            <person name="Zhang Y."/>
            <person name="Marsh G.A."/>
            <person name="Crameri G."/>
            <person name="Broder C.C."/>
            <person name="Frey K.G."/>
            <person name="Wang L.F."/>
            <person name="Wang J."/>
        </authorList>
    </citation>
    <scope>NUCLEOTIDE SEQUENCE [LARGE SCALE GENOMIC DNA]</scope>
</reference>
<evidence type="ECO:0000256" key="2">
    <source>
        <dbReference type="ARBA" id="ARBA00005420"/>
    </source>
</evidence>
<keyword evidence="5" id="KW-0812">Transmembrane</keyword>
<dbReference type="PANTHER" id="PTHR12317">
    <property type="entry name" value="DIACYLGLYCEROL O-ACYLTRANSFERASE"/>
    <property type="match status" value="1"/>
</dbReference>
<evidence type="ECO:0000256" key="8">
    <source>
        <dbReference type="ARBA" id="ARBA00023098"/>
    </source>
</evidence>
<keyword evidence="3" id="KW-0444">Lipid biosynthesis</keyword>
<evidence type="ECO:0000256" key="5">
    <source>
        <dbReference type="ARBA" id="ARBA00022692"/>
    </source>
</evidence>
<evidence type="ECO:0000313" key="11">
    <source>
        <dbReference type="EMBL" id="ELK32023.1"/>
    </source>
</evidence>
<evidence type="ECO:0000256" key="1">
    <source>
        <dbReference type="ARBA" id="ARBA00004477"/>
    </source>
</evidence>
<keyword evidence="7" id="KW-1133">Transmembrane helix</keyword>
<keyword evidence="9" id="KW-0472">Membrane</keyword>
<dbReference type="PANTHER" id="PTHR12317:SF12">
    <property type="entry name" value="ACYL-COA WAX ALCOHOL ACYLTRANSFERASE 2"/>
    <property type="match status" value="1"/>
</dbReference>
<dbReference type="Pfam" id="PF03982">
    <property type="entry name" value="DAGAT"/>
    <property type="match status" value="2"/>
</dbReference>
<evidence type="ECO:0000313" key="12">
    <source>
        <dbReference type="Proteomes" id="UP000010556"/>
    </source>
</evidence>
<proteinExistence type="inferred from homology"/>